<evidence type="ECO:0000313" key="2">
    <source>
        <dbReference type="Proteomes" id="UP001239462"/>
    </source>
</evidence>
<dbReference type="PANTHER" id="PTHR30189">
    <property type="entry name" value="LPS-ASSEMBLY PROTEIN"/>
    <property type="match status" value="1"/>
</dbReference>
<proteinExistence type="predicted"/>
<comment type="caution">
    <text evidence="1">The sequence shown here is derived from an EMBL/GenBank/DDBJ whole genome shotgun (WGS) entry which is preliminary data.</text>
</comment>
<reference evidence="1 2" key="1">
    <citation type="submission" date="2023-06" db="EMBL/GenBank/DDBJ databases">
        <title>Roseiconus lacunae JC819 isolated from Gulf of Mannar region, Tamil Nadu.</title>
        <authorList>
            <person name="Pk S."/>
            <person name="Ch S."/>
            <person name="Ch V.R."/>
        </authorList>
    </citation>
    <scope>NUCLEOTIDE SEQUENCE [LARGE SCALE GENOMIC DNA]</scope>
    <source>
        <strain evidence="1 2">JC819</strain>
    </source>
</reference>
<dbReference type="InterPro" id="IPR050218">
    <property type="entry name" value="LptD"/>
</dbReference>
<name>A0ABT7PL98_9BACT</name>
<gene>
    <name evidence="1" type="primary">lptD</name>
    <name evidence="1" type="ORF">QTN89_17625</name>
</gene>
<sequence length="1051" mass="116981">MSSRTIHRWNEGNTQISLATGDCQLTFEGKVIKADKVLVVTDGPRGRVRNRLVIEGSEDSTSGTTPMVATLMSDDEPMMQAEQYRAKPSQRPFLMEYLRQAGSTTALASPRRIGSATQVPSHSQADVPTPMGGPVVQTPFTSDGSRRSEAVPAQHTLPQTTVHGAGVPSAGGAAANLLPVPDPTVHRNATPSLDSLELTSPSGVPMMGQVYDFPTTRYSSPTETIADPGGSQFLFGGGTKGLGVSARHPSSPPRVDTIIRPETNDTIAIGRGGVVLTVRDVAAQFDDGRMLNFGTVTISADRFVAWLPNMTDVINGTADLNSGDGELYIEGDIVFRAGDSLIYAEAMYYNIVQETGMVLDAEAISTVPEYQGVVRLKAEVLQQVSRGNFRAFDAAVTSSRLGVPRYWLQSERLDFFERTRSVYDPDTNQLVADTDPFVRSRNSFVFLGGVPVFYWPRFATSLERPVFYIKGIKVRNDQNFGSQVLLDWDVFQLLGIENIPEGVDWEFSTDYMSDRGPALGTNFKYDVPGMFGVPGRSKGIFDAWAIDDDGVDRLGRGRLEVTPEETFRGRALLRHRQTLASGWEWSAQLGWLSDRNFLEQYLESEWDQDPDHTTELRLQKYYYNQLFELSVTPQVNDFYQKTERLPEFNHYLFGGSLLSDRLTWQMHNHASYSRLNVADDPIDPTEQANHFPLPGEIQSQGVVASTRQELALDLNLGPFGIRPVASFEAAHYGEAADGDSLTRLLGQSGIQMNLPMVRVDPTIQSTLLNMRGLAHKMDWRAEYWYADSNTDLDELPYYDPLDDDAQEQFRRRFIGTTFGGVLPDPFDPRSYAYRQGIQRWMTSPSDVVADDLQQIRLGLNQRFQTKRGLPGQDRIVDILQLDIETVLFPRQDRDNFGETLGPTMYDFRYHIGDRLSLVSDGYLDFFPDGLRSLSAGIRSSRPGVSDWYVGMMSMEGPISSTVFRSNFDYRVNEKWIVSGGTTYDFGNTGYVGQNFGLTRIGESLLLRLNVNVDRGRDNVSFGFQIEPRFFARTLGGIGGGMIPPPGIEGLE</sequence>
<dbReference type="EMBL" id="JASZZN010000013">
    <property type="protein sequence ID" value="MDM4017271.1"/>
    <property type="molecule type" value="Genomic_DNA"/>
</dbReference>
<dbReference type="Proteomes" id="UP001239462">
    <property type="component" value="Unassembled WGS sequence"/>
</dbReference>
<dbReference type="RefSeq" id="WP_289164720.1">
    <property type="nucleotide sequence ID" value="NZ_JASZZN010000013.1"/>
</dbReference>
<dbReference type="PANTHER" id="PTHR30189:SF1">
    <property type="entry name" value="LPS-ASSEMBLY PROTEIN LPTD"/>
    <property type="match status" value="1"/>
</dbReference>
<keyword evidence="2" id="KW-1185">Reference proteome</keyword>
<protein>
    <submittedName>
        <fullName evidence="1">LPS assembly protein LptD</fullName>
    </submittedName>
</protein>
<evidence type="ECO:0000313" key="1">
    <source>
        <dbReference type="EMBL" id="MDM4017271.1"/>
    </source>
</evidence>
<accession>A0ABT7PL98</accession>
<organism evidence="1 2">
    <name type="scientific">Roseiconus lacunae</name>
    <dbReference type="NCBI Taxonomy" id="2605694"/>
    <lineage>
        <taxon>Bacteria</taxon>
        <taxon>Pseudomonadati</taxon>
        <taxon>Planctomycetota</taxon>
        <taxon>Planctomycetia</taxon>
        <taxon>Pirellulales</taxon>
        <taxon>Pirellulaceae</taxon>
        <taxon>Roseiconus</taxon>
    </lineage>
</organism>